<accession>A0ACC1BIM7</accession>
<keyword evidence="2" id="KW-1185">Reference proteome</keyword>
<evidence type="ECO:0000313" key="1">
    <source>
        <dbReference type="EMBL" id="KAJ0098689.1"/>
    </source>
</evidence>
<name>A0ACC1BIM7_9ROSI</name>
<reference evidence="2" key="1">
    <citation type="journal article" date="2023" name="G3 (Bethesda)">
        <title>Genome assembly and association tests identify interacting loci associated with vigor, precocity, and sex in interspecific pistachio rootstocks.</title>
        <authorList>
            <person name="Palmer W."/>
            <person name="Jacygrad E."/>
            <person name="Sagayaradj S."/>
            <person name="Cavanaugh K."/>
            <person name="Han R."/>
            <person name="Bertier L."/>
            <person name="Beede B."/>
            <person name="Kafkas S."/>
            <person name="Golino D."/>
            <person name="Preece J."/>
            <person name="Michelmore R."/>
        </authorList>
    </citation>
    <scope>NUCLEOTIDE SEQUENCE [LARGE SCALE GENOMIC DNA]</scope>
</reference>
<comment type="caution">
    <text evidence="1">The sequence shown here is derived from an EMBL/GenBank/DDBJ whole genome shotgun (WGS) entry which is preliminary data.</text>
</comment>
<sequence length="124" mass="14529">MKIFSKKLTKTDVENRLCIKSKSLAFFPAFEGGQHAQVLRVEDEEGKGWRFRLIIRRGRYRKPVLSAANWLRFIESKQLEIGFKVQLFKEEDEAAGEVKYKIKLKKPVILFNKVLGYAPYRFAC</sequence>
<organism evidence="1 2">
    <name type="scientific">Pistacia atlantica</name>
    <dbReference type="NCBI Taxonomy" id="434234"/>
    <lineage>
        <taxon>Eukaryota</taxon>
        <taxon>Viridiplantae</taxon>
        <taxon>Streptophyta</taxon>
        <taxon>Embryophyta</taxon>
        <taxon>Tracheophyta</taxon>
        <taxon>Spermatophyta</taxon>
        <taxon>Magnoliopsida</taxon>
        <taxon>eudicotyledons</taxon>
        <taxon>Gunneridae</taxon>
        <taxon>Pentapetalae</taxon>
        <taxon>rosids</taxon>
        <taxon>malvids</taxon>
        <taxon>Sapindales</taxon>
        <taxon>Anacardiaceae</taxon>
        <taxon>Pistacia</taxon>
    </lineage>
</organism>
<proteinExistence type="predicted"/>
<evidence type="ECO:0000313" key="2">
    <source>
        <dbReference type="Proteomes" id="UP001164250"/>
    </source>
</evidence>
<protein>
    <submittedName>
        <fullName evidence="1">Uncharacterized protein</fullName>
    </submittedName>
</protein>
<gene>
    <name evidence="1" type="ORF">Patl1_19862</name>
</gene>
<dbReference type="EMBL" id="CM047900">
    <property type="protein sequence ID" value="KAJ0098689.1"/>
    <property type="molecule type" value="Genomic_DNA"/>
</dbReference>
<dbReference type="Proteomes" id="UP001164250">
    <property type="component" value="Chromosome 4"/>
</dbReference>